<evidence type="ECO:0000256" key="8">
    <source>
        <dbReference type="ARBA" id="ARBA00040593"/>
    </source>
</evidence>
<keyword evidence="4 11" id="KW-0812">Transmembrane</keyword>
<dbReference type="GO" id="GO:0005385">
    <property type="term" value="F:zinc ion transmembrane transporter activity"/>
    <property type="evidence" value="ECO:0007669"/>
    <property type="project" value="TreeGrafter"/>
</dbReference>
<dbReference type="EMBL" id="FR824231">
    <property type="protein sequence ID" value="CCA23231.1"/>
    <property type="molecule type" value="Genomic_DNA"/>
</dbReference>
<feature type="transmembrane region" description="Helical" evidence="11">
    <location>
        <begin position="225"/>
        <end position="250"/>
    </location>
</feature>
<evidence type="ECO:0000256" key="11">
    <source>
        <dbReference type="SAM" id="Phobius"/>
    </source>
</evidence>
<feature type="transmembrane region" description="Helical" evidence="11">
    <location>
        <begin position="286"/>
        <end position="304"/>
    </location>
</feature>
<feature type="transmembrane region" description="Helical" evidence="11">
    <location>
        <begin position="12"/>
        <end position="32"/>
    </location>
</feature>
<dbReference type="HOGENOM" id="CLU_015114_1_2_1"/>
<evidence type="ECO:0000256" key="3">
    <source>
        <dbReference type="ARBA" id="ARBA00022475"/>
    </source>
</evidence>
<evidence type="ECO:0000256" key="4">
    <source>
        <dbReference type="ARBA" id="ARBA00022692"/>
    </source>
</evidence>
<comment type="subcellular location">
    <subcellularLocation>
        <location evidence="1">Cell membrane</location>
        <topology evidence="1">Multi-pass membrane protein</topology>
    </subcellularLocation>
</comment>
<dbReference type="PANTHER" id="PTHR11040:SF211">
    <property type="entry name" value="ZINC TRANSPORTER ZIP11"/>
    <property type="match status" value="1"/>
</dbReference>
<organism evidence="12">
    <name type="scientific">Albugo laibachii Nc14</name>
    <dbReference type="NCBI Taxonomy" id="890382"/>
    <lineage>
        <taxon>Eukaryota</taxon>
        <taxon>Sar</taxon>
        <taxon>Stramenopiles</taxon>
        <taxon>Oomycota</taxon>
        <taxon>Peronosporomycetes</taxon>
        <taxon>Albuginales</taxon>
        <taxon>Albuginaceae</taxon>
        <taxon>Albugo</taxon>
    </lineage>
</organism>
<name>F0WPI3_9STRA</name>
<dbReference type="PANTHER" id="PTHR11040">
    <property type="entry name" value="ZINC/IRON TRANSPORTER"/>
    <property type="match status" value="1"/>
</dbReference>
<evidence type="ECO:0000256" key="9">
    <source>
        <dbReference type="ARBA" id="ARBA00042540"/>
    </source>
</evidence>
<evidence type="ECO:0000313" key="12">
    <source>
        <dbReference type="EMBL" id="CCA23231.1"/>
    </source>
</evidence>
<reference evidence="12" key="1">
    <citation type="journal article" date="2011" name="PLoS Biol.">
        <title>Gene gain and loss during evolution of obligate parasitism in the white rust pathogen of Arabidopsis thaliana.</title>
        <authorList>
            <person name="Kemen E."/>
            <person name="Gardiner A."/>
            <person name="Schultz-Larsen T."/>
            <person name="Kemen A.C."/>
            <person name="Balmuth A.L."/>
            <person name="Robert-Seilaniantz A."/>
            <person name="Bailey K."/>
            <person name="Holub E."/>
            <person name="Studholme D.J."/>
            <person name="Maclean D."/>
            <person name="Jones J.D."/>
        </authorList>
    </citation>
    <scope>NUCLEOTIDE SEQUENCE</scope>
</reference>
<evidence type="ECO:0000256" key="6">
    <source>
        <dbReference type="ARBA" id="ARBA00022989"/>
    </source>
</evidence>
<dbReference type="Pfam" id="PF02535">
    <property type="entry name" value="Zip"/>
    <property type="match status" value="1"/>
</dbReference>
<proteinExistence type="inferred from homology"/>
<gene>
    <name evidence="12" type="primary">AlNc14C186G8328</name>
    <name evidence="12" type="ORF">ALNC14_093740</name>
</gene>
<keyword evidence="3" id="KW-1003">Cell membrane</keyword>
<feature type="transmembrane region" description="Helical" evidence="11">
    <location>
        <begin position="83"/>
        <end position="106"/>
    </location>
</feature>
<feature type="transmembrane region" description="Helical" evidence="11">
    <location>
        <begin position="256"/>
        <end position="274"/>
    </location>
</feature>
<sequence>MIRDANPILQAFLGTCFTWGLTALGAALVYLLDIDDKVKSQKMLDTMLGFAGGVMLAASYWSLLAPAIEIAEESELYGADGRWVFLPVSIGFALGAGAMLATESILRLMQPNSTNKHDTSKKCDDLPKNEKFDQKEKDLNAMACFGVGRNVDESRRVLLLVIAITLHNFPEGLAVGVGFGSIGQSVKSTFASAVNLAVGVGLQNFPEGFVVSMPLRRAGMAPFRAFMWGQLSGIVEPVGGILGAAAVMYIQPLLPYALSFAAGAMIFVVVDDLIPETSRSGNSKLATIGIIAGFIVMMSLDVAFG</sequence>
<evidence type="ECO:0000256" key="7">
    <source>
        <dbReference type="ARBA" id="ARBA00023136"/>
    </source>
</evidence>
<evidence type="ECO:0000256" key="5">
    <source>
        <dbReference type="ARBA" id="ARBA00022833"/>
    </source>
</evidence>
<protein>
    <recommendedName>
        <fullName evidence="8">Zinc transporter ZIP11</fullName>
    </recommendedName>
    <alternativeName>
        <fullName evidence="9">Solute carrier family 39 member 11</fullName>
    </alternativeName>
    <alternativeName>
        <fullName evidence="10">Zrt- and Irt-like protein 11</fullName>
    </alternativeName>
</protein>
<accession>F0WPI3</accession>
<keyword evidence="5" id="KW-0862">Zinc</keyword>
<dbReference type="AlphaFoldDB" id="F0WPI3"/>
<dbReference type="GO" id="GO:0005886">
    <property type="term" value="C:plasma membrane"/>
    <property type="evidence" value="ECO:0007669"/>
    <property type="project" value="UniProtKB-SubCell"/>
</dbReference>
<evidence type="ECO:0000256" key="1">
    <source>
        <dbReference type="ARBA" id="ARBA00004651"/>
    </source>
</evidence>
<dbReference type="InterPro" id="IPR003689">
    <property type="entry name" value="ZIP"/>
</dbReference>
<feature type="transmembrane region" description="Helical" evidence="11">
    <location>
        <begin position="44"/>
        <end position="63"/>
    </location>
</feature>
<reference evidence="12" key="2">
    <citation type="submission" date="2011-02" db="EMBL/GenBank/DDBJ databases">
        <authorList>
            <person name="MacLean D."/>
        </authorList>
    </citation>
    <scope>NUCLEOTIDE SEQUENCE</scope>
</reference>
<keyword evidence="7 11" id="KW-0472">Membrane</keyword>
<comment type="similarity">
    <text evidence="2">Belongs to the ZIP transporter (TC 2.A.5) family.</text>
</comment>
<evidence type="ECO:0000256" key="2">
    <source>
        <dbReference type="ARBA" id="ARBA00006939"/>
    </source>
</evidence>
<keyword evidence="6 11" id="KW-1133">Transmembrane helix</keyword>
<evidence type="ECO:0000256" key="10">
    <source>
        <dbReference type="ARBA" id="ARBA00042973"/>
    </source>
</evidence>